<dbReference type="PROSITE" id="PS51257">
    <property type="entry name" value="PROKAR_LIPOPROTEIN"/>
    <property type="match status" value="1"/>
</dbReference>
<organism evidence="2 3">
    <name type="scientific">Undibacterium jejuense</name>
    <dbReference type="NCBI Taxonomy" id="1344949"/>
    <lineage>
        <taxon>Bacteria</taxon>
        <taxon>Pseudomonadati</taxon>
        <taxon>Pseudomonadota</taxon>
        <taxon>Betaproteobacteria</taxon>
        <taxon>Burkholderiales</taxon>
        <taxon>Oxalobacteraceae</taxon>
        <taxon>Undibacterium</taxon>
    </lineage>
</organism>
<feature type="chain" id="PRO_5038014247" description="Lipoprotein" evidence="1">
    <location>
        <begin position="26"/>
        <end position="275"/>
    </location>
</feature>
<reference evidence="2" key="1">
    <citation type="submission" date="2020-08" db="EMBL/GenBank/DDBJ databases">
        <title>Novel species isolated from subtropical streams in China.</title>
        <authorList>
            <person name="Lu H."/>
        </authorList>
    </citation>
    <scope>NUCLEOTIDE SEQUENCE</scope>
    <source>
        <strain evidence="2">KACC 12607</strain>
    </source>
</reference>
<evidence type="ECO:0008006" key="4">
    <source>
        <dbReference type="Google" id="ProtNLM"/>
    </source>
</evidence>
<evidence type="ECO:0000313" key="3">
    <source>
        <dbReference type="Proteomes" id="UP000634011"/>
    </source>
</evidence>
<name>A0A923HGR7_9BURK</name>
<comment type="caution">
    <text evidence="2">The sequence shown here is derived from an EMBL/GenBank/DDBJ whole genome shotgun (WGS) entry which is preliminary data.</text>
</comment>
<dbReference type="EMBL" id="JACOFV010000005">
    <property type="protein sequence ID" value="MBC3861800.1"/>
    <property type="molecule type" value="Genomic_DNA"/>
</dbReference>
<keyword evidence="1" id="KW-0732">Signal</keyword>
<dbReference type="Proteomes" id="UP000634011">
    <property type="component" value="Unassembled WGS sequence"/>
</dbReference>
<sequence length="275" mass="27879">MNCQFTKIALMCGSVIAALSLSACGGGTVTVGTDGGGTFVPVAISSSYNDINFLQSVNGTSSGIGSIADYGPGGQTGSIVFGSNGMQSTSGYAVSTSGNVYWGNNIYAALGFDTNANDSYTPSLAMICNPVANGGVGANNETSTDVLVSVGAMQIFSGLQLAGLTFTQYYENCQAGGSIPARTSGNNLSFNADGSATIITVHGGSQVDGIQTLTPTQVNAALQGLPVPTLGPLGAYTTFTAYQYKNAAGSTNYAVVEHGSYMPVNLTNGYVAVWY</sequence>
<evidence type="ECO:0000313" key="2">
    <source>
        <dbReference type="EMBL" id="MBC3861800.1"/>
    </source>
</evidence>
<gene>
    <name evidence="2" type="ORF">H8K32_06795</name>
</gene>
<accession>A0A923HGR7</accession>
<dbReference type="RefSeq" id="WP_186911732.1">
    <property type="nucleotide sequence ID" value="NZ_JACOFV010000005.1"/>
</dbReference>
<evidence type="ECO:0000256" key="1">
    <source>
        <dbReference type="SAM" id="SignalP"/>
    </source>
</evidence>
<protein>
    <recommendedName>
        <fullName evidence="4">Lipoprotein</fullName>
    </recommendedName>
</protein>
<dbReference type="AlphaFoldDB" id="A0A923HGR7"/>
<keyword evidence="3" id="KW-1185">Reference proteome</keyword>
<proteinExistence type="predicted"/>
<feature type="signal peptide" evidence="1">
    <location>
        <begin position="1"/>
        <end position="25"/>
    </location>
</feature>